<accession>A0A4P7MYW9</accession>
<dbReference type="EMBL" id="CP034205">
    <property type="protein sequence ID" value="QBZ55189.1"/>
    <property type="molecule type" value="Genomic_DNA"/>
</dbReference>
<dbReference type="AlphaFoldDB" id="A0A4P7MYW9"/>
<name>A0A4P7MYW9_PYROR</name>
<gene>
    <name evidence="2" type="ORF">PoMZ_00083</name>
</gene>
<evidence type="ECO:0000313" key="3">
    <source>
        <dbReference type="Proteomes" id="UP000294847"/>
    </source>
</evidence>
<organism evidence="2 3">
    <name type="scientific">Pyricularia oryzae</name>
    <name type="common">Rice blast fungus</name>
    <name type="synonym">Magnaporthe oryzae</name>
    <dbReference type="NCBI Taxonomy" id="318829"/>
    <lineage>
        <taxon>Eukaryota</taxon>
        <taxon>Fungi</taxon>
        <taxon>Dikarya</taxon>
        <taxon>Ascomycota</taxon>
        <taxon>Pezizomycotina</taxon>
        <taxon>Sordariomycetes</taxon>
        <taxon>Sordariomycetidae</taxon>
        <taxon>Magnaporthales</taxon>
        <taxon>Pyriculariaceae</taxon>
        <taxon>Pyricularia</taxon>
    </lineage>
</organism>
<reference evidence="2 3" key="1">
    <citation type="journal article" date="2019" name="Mol. Biol. Evol.">
        <title>Blast fungal genomes show frequent chromosomal changes, gene gains and losses, and effector gene turnover.</title>
        <authorList>
            <person name="Gomez Luciano L.B."/>
            <person name="Jason Tsai I."/>
            <person name="Chuma I."/>
            <person name="Tosa Y."/>
            <person name="Chen Y.H."/>
            <person name="Li J.Y."/>
            <person name="Li M.Y."/>
            <person name="Jade Lu M.Y."/>
            <person name="Nakayashiki H."/>
            <person name="Li W.H."/>
        </authorList>
    </citation>
    <scope>NUCLEOTIDE SEQUENCE [LARGE SCALE GENOMIC DNA]</scope>
    <source>
        <strain evidence="2">MZ5-1-6</strain>
    </source>
</reference>
<dbReference type="Proteomes" id="UP000294847">
    <property type="component" value="Chromosome 2"/>
</dbReference>
<sequence>MNGAFSVQKELATGEKISPGGSGRLNHAGMTLLTLLYSADSNTKPEKNAFGAVDEVFFQFGLDVAPAWNLSAF</sequence>
<protein>
    <submittedName>
        <fullName evidence="2">Uncharacterized protein</fullName>
    </submittedName>
</protein>
<feature type="region of interest" description="Disordered" evidence="1">
    <location>
        <begin position="1"/>
        <end position="23"/>
    </location>
</feature>
<evidence type="ECO:0000313" key="2">
    <source>
        <dbReference type="EMBL" id="QBZ55189.1"/>
    </source>
</evidence>
<proteinExistence type="predicted"/>
<evidence type="ECO:0000256" key="1">
    <source>
        <dbReference type="SAM" id="MobiDB-lite"/>
    </source>
</evidence>